<comment type="caution">
    <text evidence="1">The sequence shown here is derived from an EMBL/GenBank/DDBJ whole genome shotgun (WGS) entry which is preliminary data.</text>
</comment>
<gene>
    <name evidence="1" type="ORF">BcabD6B2_19340</name>
</gene>
<keyword evidence="2" id="KW-1185">Reference proteome</keyword>
<reference evidence="1 2" key="1">
    <citation type="submission" date="2021-06" db="EMBL/GenBank/DDBJ databases">
        <title>Genome sequence of Babesia caballi.</title>
        <authorList>
            <person name="Yamagishi J."/>
            <person name="Kidaka T."/>
            <person name="Ochi A."/>
        </authorList>
    </citation>
    <scope>NUCLEOTIDE SEQUENCE [LARGE SCALE GENOMIC DNA]</scope>
    <source>
        <strain evidence="1">USDA-D6B2</strain>
    </source>
</reference>
<dbReference type="GeneID" id="94193980"/>
<name>A0AAV4LR87_BABCB</name>
<organism evidence="1 2">
    <name type="scientific">Babesia caballi</name>
    <dbReference type="NCBI Taxonomy" id="5871"/>
    <lineage>
        <taxon>Eukaryota</taxon>
        <taxon>Sar</taxon>
        <taxon>Alveolata</taxon>
        <taxon>Apicomplexa</taxon>
        <taxon>Aconoidasida</taxon>
        <taxon>Piroplasmida</taxon>
        <taxon>Babesiidae</taxon>
        <taxon>Babesia</taxon>
    </lineage>
</organism>
<dbReference type="RefSeq" id="XP_067714568.1">
    <property type="nucleotide sequence ID" value="XM_067858467.1"/>
</dbReference>
<proteinExistence type="predicted"/>
<dbReference type="EMBL" id="BPLF01000002">
    <property type="protein sequence ID" value="GIX62499.1"/>
    <property type="molecule type" value="Genomic_DNA"/>
</dbReference>
<evidence type="ECO:0000313" key="2">
    <source>
        <dbReference type="Proteomes" id="UP001497744"/>
    </source>
</evidence>
<dbReference type="Proteomes" id="UP001497744">
    <property type="component" value="Unassembled WGS sequence"/>
</dbReference>
<sequence length="403" mass="45046">MGVARVVSVEVALPAGYHDLFHLHFAHVHPLYHDPAAPSRLTAHNLRRDPVPGGVEPVRNRPHHHVIQRPEDPIGVVVDHSRRRHAVAADLDVHGRVLVPPAEPVGVVAPHVARRSVDKYDGVPFVRVRTLLFPGTPRKATPVDLPAFEEKRPTLGVRGRQQAAVVQEDVQHEVLQLLLAAVAHVPVVLHDAVENRGPLRERDPERVPLRAQPAVRRGPKVVHHDQNAAAIRAHEQQAPFQRRRLLPDSHMRRHEELVVHEDARDITEGLPAATGRLPGAKRVEPPQNRIRRSIGFQRLFFLLVADSRLLLLCLERGSFPRRSPLLAKGAVEPFKIFRSLRLGHTAPELLQRRNAAATRSLAEVDFDRPLHALPQPRQRARWRVALRHLNGAVFPASAALTSA</sequence>
<protein>
    <submittedName>
        <fullName evidence="1">Uncharacterized protein</fullName>
    </submittedName>
</protein>
<dbReference type="AlphaFoldDB" id="A0AAV4LR87"/>
<evidence type="ECO:0000313" key="1">
    <source>
        <dbReference type="EMBL" id="GIX62499.1"/>
    </source>
</evidence>
<accession>A0AAV4LR87</accession>